<dbReference type="InterPro" id="IPR050131">
    <property type="entry name" value="Peptidase_S8_subtilisin-like"/>
</dbReference>
<evidence type="ECO:0000313" key="10">
    <source>
        <dbReference type="EnsemblProtists" id="PYU1_T011903"/>
    </source>
</evidence>
<evidence type="ECO:0000259" key="9">
    <source>
        <dbReference type="Pfam" id="PF00082"/>
    </source>
</evidence>
<feature type="chain" id="PRO_5003871821" description="subtilisin" evidence="8">
    <location>
        <begin position="26"/>
        <end position="526"/>
    </location>
</feature>
<evidence type="ECO:0000256" key="8">
    <source>
        <dbReference type="SAM" id="SignalP"/>
    </source>
</evidence>
<dbReference type="PANTHER" id="PTHR43806:SF67">
    <property type="entry name" value="EGF-LIKE DOMAIN-CONTAINING PROTEIN"/>
    <property type="match status" value="1"/>
</dbReference>
<keyword evidence="8" id="KW-0732">Signal</keyword>
<dbReference type="InterPro" id="IPR036852">
    <property type="entry name" value="Peptidase_S8/S53_dom_sf"/>
</dbReference>
<dbReference type="PRINTS" id="PR00723">
    <property type="entry name" value="SUBTILISIN"/>
</dbReference>
<dbReference type="PROSITE" id="PS00138">
    <property type="entry name" value="SUBTILASE_SER"/>
    <property type="match status" value="1"/>
</dbReference>
<reference evidence="11" key="2">
    <citation type="submission" date="2010-04" db="EMBL/GenBank/DDBJ databases">
        <authorList>
            <person name="Buell R."/>
            <person name="Hamilton J."/>
            <person name="Hostetler J."/>
        </authorList>
    </citation>
    <scope>NUCLEOTIDE SEQUENCE [LARGE SCALE GENOMIC DNA]</scope>
    <source>
        <strain evidence="11">DAOM:BR144</strain>
    </source>
</reference>
<proteinExistence type="inferred from homology"/>
<dbReference type="InterPro" id="IPR015500">
    <property type="entry name" value="Peptidase_S8_subtilisin-rel"/>
</dbReference>
<evidence type="ECO:0000256" key="6">
    <source>
        <dbReference type="ARBA" id="ARBA00023619"/>
    </source>
</evidence>
<dbReference type="SUPFAM" id="SSF52743">
    <property type="entry name" value="Subtilisin-like"/>
    <property type="match status" value="1"/>
</dbReference>
<dbReference type="EMBL" id="GL376637">
    <property type="status" value="NOT_ANNOTATED_CDS"/>
    <property type="molecule type" value="Genomic_DNA"/>
</dbReference>
<dbReference type="STRING" id="431595.K3X3V4"/>
<protein>
    <recommendedName>
        <fullName evidence="6">subtilisin</fullName>
        <ecNumber evidence="6">3.4.21.62</ecNumber>
    </recommendedName>
</protein>
<evidence type="ECO:0000256" key="5">
    <source>
        <dbReference type="ARBA" id="ARBA00023529"/>
    </source>
</evidence>
<comment type="catalytic activity">
    <reaction evidence="5">
        <text>Hydrolysis of proteins with broad specificity for peptide bonds, and a preference for a large uncharged residue in P1. Hydrolyzes peptide amides.</text>
        <dbReference type="EC" id="3.4.21.62"/>
    </reaction>
</comment>
<feature type="active site" description="Charge relay system" evidence="7">
    <location>
        <position position="411"/>
    </location>
</feature>
<dbReference type="VEuPathDB" id="FungiDB:PYU1_G011877"/>
<keyword evidence="3 7" id="KW-0378">Hydrolase</keyword>
<evidence type="ECO:0000256" key="1">
    <source>
        <dbReference type="ARBA" id="ARBA00011073"/>
    </source>
</evidence>
<dbReference type="Pfam" id="PF00082">
    <property type="entry name" value="Peptidase_S8"/>
    <property type="match status" value="1"/>
</dbReference>
<keyword evidence="11" id="KW-1185">Reference proteome</keyword>
<dbReference type="InParanoid" id="K3X3V4"/>
<dbReference type="PROSITE" id="PS51892">
    <property type="entry name" value="SUBTILASE"/>
    <property type="match status" value="1"/>
</dbReference>
<dbReference type="HOGENOM" id="CLU_011263_7_3_1"/>
<dbReference type="InterPro" id="IPR023828">
    <property type="entry name" value="Peptidase_S8_Ser-AS"/>
</dbReference>
<evidence type="ECO:0000256" key="3">
    <source>
        <dbReference type="ARBA" id="ARBA00022801"/>
    </source>
</evidence>
<dbReference type="GO" id="GO:0006508">
    <property type="term" value="P:proteolysis"/>
    <property type="evidence" value="ECO:0007669"/>
    <property type="project" value="UniProtKB-KW"/>
</dbReference>
<dbReference type="Gene3D" id="3.40.50.200">
    <property type="entry name" value="Peptidase S8/S53 domain"/>
    <property type="match status" value="1"/>
</dbReference>
<feature type="active site" description="Charge relay system" evidence="7">
    <location>
        <position position="204"/>
    </location>
</feature>
<keyword evidence="4 7" id="KW-0720">Serine protease</keyword>
<feature type="domain" description="Peptidase S8/S53" evidence="9">
    <location>
        <begin position="195"/>
        <end position="472"/>
    </location>
</feature>
<comment type="similarity">
    <text evidence="1 7">Belongs to the peptidase S8 family.</text>
</comment>
<sequence length="526" mass="55082">MVSIKTALLLLLPVYITTEWSTAVALTPRIDAAVHLTLRQQGTVNVIATLRDSTEAVLANVQEAEFSMRGDRITSLVNRLEGHAQTSQAELNDMLRQESGAAEPLFKRSTSFWINNQVHFEATTFQLVEKLSALPSIADVREERVYSIDFPDVPTSNNTESLSVSSSLGVLVNGAPEWGVAKIQAPDVWVAGYMGQNVVVGSIDTGVLATHNTLKSNYRATYGWFDPGTGSTKPIDSSGHGTHTIGSMVGSGGIGVAPGAKWIACKATDSNNKLTDAGLLSCAQFMTCSTDVSGNNRDCTKAPHVINNSWGGPGGDSFYQAPVNAWLAAGIIPVFALGNGGPACRTANSPGDYTTVIGVGSTNSADTLARTSSKGPSVGGILKPDISAPGESIRSAWHTGINIYNTISGTSMAAPHVAGVVALLLSARPGLNFADVKSALIGTTDRSSLKSSGITCGDTPDGDIPNNQYGYGRMNARAAFDHVTGAAPAPTPKTPVTDRCAGLSEFLCGEYMCDWNATTASCRSFT</sequence>
<dbReference type="Proteomes" id="UP000019132">
    <property type="component" value="Unassembled WGS sequence"/>
</dbReference>
<evidence type="ECO:0000256" key="4">
    <source>
        <dbReference type="ARBA" id="ARBA00022825"/>
    </source>
</evidence>
<feature type="signal peptide" evidence="8">
    <location>
        <begin position="1"/>
        <end position="25"/>
    </location>
</feature>
<feature type="active site" description="Charge relay system" evidence="7">
    <location>
        <position position="240"/>
    </location>
</feature>
<reference evidence="10" key="3">
    <citation type="submission" date="2015-02" db="UniProtKB">
        <authorList>
            <consortium name="EnsemblProtists"/>
        </authorList>
    </citation>
    <scope>IDENTIFICATION</scope>
    <source>
        <strain evidence="10">DAOM BR144</strain>
    </source>
</reference>
<evidence type="ECO:0000256" key="2">
    <source>
        <dbReference type="ARBA" id="ARBA00022670"/>
    </source>
</evidence>
<evidence type="ECO:0000256" key="7">
    <source>
        <dbReference type="PROSITE-ProRule" id="PRU01240"/>
    </source>
</evidence>
<dbReference type="InterPro" id="IPR000209">
    <property type="entry name" value="Peptidase_S8/S53_dom"/>
</dbReference>
<dbReference type="EnsemblProtists" id="PYU1_T011903">
    <property type="protein sequence ID" value="PYU1_T011903"/>
    <property type="gene ID" value="PYU1_G011877"/>
</dbReference>
<evidence type="ECO:0000313" key="11">
    <source>
        <dbReference type="Proteomes" id="UP000019132"/>
    </source>
</evidence>
<dbReference type="EC" id="3.4.21.62" evidence="6"/>
<dbReference type="eggNOG" id="KOG4266">
    <property type="taxonomic scope" value="Eukaryota"/>
</dbReference>
<accession>K3X3V4</accession>
<organism evidence="10 11">
    <name type="scientific">Globisporangium ultimum (strain ATCC 200006 / CBS 805.95 / DAOM BR144)</name>
    <name type="common">Pythium ultimum</name>
    <dbReference type="NCBI Taxonomy" id="431595"/>
    <lineage>
        <taxon>Eukaryota</taxon>
        <taxon>Sar</taxon>
        <taxon>Stramenopiles</taxon>
        <taxon>Oomycota</taxon>
        <taxon>Peronosporomycetes</taxon>
        <taxon>Pythiales</taxon>
        <taxon>Pythiaceae</taxon>
        <taxon>Globisporangium</taxon>
    </lineage>
</organism>
<dbReference type="PANTHER" id="PTHR43806">
    <property type="entry name" value="PEPTIDASE S8"/>
    <property type="match status" value="1"/>
</dbReference>
<dbReference type="GO" id="GO:0004252">
    <property type="term" value="F:serine-type endopeptidase activity"/>
    <property type="evidence" value="ECO:0007669"/>
    <property type="project" value="UniProtKB-UniRule"/>
</dbReference>
<keyword evidence="2 7" id="KW-0645">Protease</keyword>
<dbReference type="AlphaFoldDB" id="K3X3V4"/>
<reference evidence="11" key="1">
    <citation type="journal article" date="2010" name="Genome Biol.">
        <title>Genome sequence of the necrotrophic plant pathogen Pythium ultimum reveals original pathogenicity mechanisms and effector repertoire.</title>
        <authorList>
            <person name="Levesque C.A."/>
            <person name="Brouwer H."/>
            <person name="Cano L."/>
            <person name="Hamilton J.P."/>
            <person name="Holt C."/>
            <person name="Huitema E."/>
            <person name="Raffaele S."/>
            <person name="Robideau G.P."/>
            <person name="Thines M."/>
            <person name="Win J."/>
            <person name="Zerillo M.M."/>
            <person name="Beakes G.W."/>
            <person name="Boore J.L."/>
            <person name="Busam D."/>
            <person name="Dumas B."/>
            <person name="Ferriera S."/>
            <person name="Fuerstenberg S.I."/>
            <person name="Gachon C.M."/>
            <person name="Gaulin E."/>
            <person name="Govers F."/>
            <person name="Grenville-Briggs L."/>
            <person name="Horner N."/>
            <person name="Hostetler J."/>
            <person name="Jiang R.H."/>
            <person name="Johnson J."/>
            <person name="Krajaejun T."/>
            <person name="Lin H."/>
            <person name="Meijer H.J."/>
            <person name="Moore B."/>
            <person name="Morris P."/>
            <person name="Phuntmart V."/>
            <person name="Puiu D."/>
            <person name="Shetty J."/>
            <person name="Stajich J.E."/>
            <person name="Tripathy S."/>
            <person name="Wawra S."/>
            <person name="van West P."/>
            <person name="Whitty B.R."/>
            <person name="Coutinho P.M."/>
            <person name="Henrissat B."/>
            <person name="Martin F."/>
            <person name="Thomas P.D."/>
            <person name="Tyler B.M."/>
            <person name="De Vries R.P."/>
            <person name="Kamoun S."/>
            <person name="Yandell M."/>
            <person name="Tisserat N."/>
            <person name="Buell C.R."/>
        </authorList>
    </citation>
    <scope>NUCLEOTIDE SEQUENCE</scope>
    <source>
        <strain evidence="11">DAOM:BR144</strain>
    </source>
</reference>
<name>K3X3V4_GLOUD</name>